<dbReference type="AlphaFoldDB" id="A0A7W4V3Y6"/>
<dbReference type="EMBL" id="JACHWQ010000006">
    <property type="protein sequence ID" value="MBB2976438.1"/>
    <property type="molecule type" value="Genomic_DNA"/>
</dbReference>
<dbReference type="Proteomes" id="UP000529310">
    <property type="component" value="Unassembled WGS sequence"/>
</dbReference>
<proteinExistence type="predicted"/>
<keyword evidence="1" id="KW-0812">Transmembrane</keyword>
<accession>A0A7W4V3Y6</accession>
<protein>
    <submittedName>
        <fullName evidence="2">Uncharacterized protein</fullName>
    </submittedName>
</protein>
<reference evidence="2 3" key="1">
    <citation type="submission" date="2020-08" db="EMBL/GenBank/DDBJ databases">
        <title>Sequencing the genomes of 1000 actinobacteria strains.</title>
        <authorList>
            <person name="Klenk H.-P."/>
        </authorList>
    </citation>
    <scope>NUCLEOTIDE SEQUENCE [LARGE SCALE GENOMIC DNA]</scope>
    <source>
        <strain evidence="2 3">DSM 27099</strain>
    </source>
</reference>
<organism evidence="2 3">
    <name type="scientific">Microbacterium endophyticum</name>
    <dbReference type="NCBI Taxonomy" id="1526412"/>
    <lineage>
        <taxon>Bacteria</taxon>
        <taxon>Bacillati</taxon>
        <taxon>Actinomycetota</taxon>
        <taxon>Actinomycetes</taxon>
        <taxon>Micrococcales</taxon>
        <taxon>Microbacteriaceae</taxon>
        <taxon>Microbacterium</taxon>
    </lineage>
</organism>
<evidence type="ECO:0000256" key="1">
    <source>
        <dbReference type="SAM" id="Phobius"/>
    </source>
</evidence>
<sequence>MSLISSVLAGAGTSSEESVDIFFYIILAVILALVVFVMRWIFARRANKKVAGTAGGASDGLAIRIAPAPPFPEDVARLRTLLGATSPAPRITRYSVPVVTTDDYSLTIRDKKIGEIVSIPLKNIASIEAREAAITPKGTFIALKYPSLWITIRRETSELAMALTPIAGTYDKVRQSDVEAMAAELESRLNMTHP</sequence>
<comment type="caution">
    <text evidence="2">The sequence shown here is derived from an EMBL/GenBank/DDBJ whole genome shotgun (WGS) entry which is preliminary data.</text>
</comment>
<evidence type="ECO:0000313" key="3">
    <source>
        <dbReference type="Proteomes" id="UP000529310"/>
    </source>
</evidence>
<keyword evidence="1" id="KW-0472">Membrane</keyword>
<evidence type="ECO:0000313" key="2">
    <source>
        <dbReference type="EMBL" id="MBB2976438.1"/>
    </source>
</evidence>
<feature type="transmembrane region" description="Helical" evidence="1">
    <location>
        <begin position="21"/>
        <end position="42"/>
    </location>
</feature>
<keyword evidence="3" id="KW-1185">Reference proteome</keyword>
<dbReference type="RefSeq" id="WP_165140402.1">
    <property type="nucleotide sequence ID" value="NZ_CP049255.1"/>
</dbReference>
<keyword evidence="1" id="KW-1133">Transmembrane helix</keyword>
<gene>
    <name evidence="2" type="ORF">FHX49_002013</name>
</gene>
<name>A0A7W4V3Y6_9MICO</name>